<evidence type="ECO:0000313" key="2">
    <source>
        <dbReference type="Proteomes" id="UP000317155"/>
    </source>
</evidence>
<accession>A0A550JAI9</accession>
<dbReference type="Pfam" id="PF13560">
    <property type="entry name" value="HTH_31"/>
    <property type="match status" value="1"/>
</dbReference>
<dbReference type="AlphaFoldDB" id="A0A550JAI9"/>
<dbReference type="RefSeq" id="WP_092058470.1">
    <property type="nucleotide sequence ID" value="NZ_FOJJ01000040.1"/>
</dbReference>
<proteinExistence type="predicted"/>
<dbReference type="GO" id="GO:0003677">
    <property type="term" value="F:DNA binding"/>
    <property type="evidence" value="ECO:0007669"/>
    <property type="project" value="InterPro"/>
</dbReference>
<gene>
    <name evidence="1" type="ORF">FL622_11580</name>
</gene>
<protein>
    <submittedName>
        <fullName evidence="1">Helix-turn-helix domain-containing protein</fullName>
    </submittedName>
</protein>
<reference evidence="1 2" key="1">
    <citation type="submission" date="2019-07" db="EMBL/GenBank/DDBJ databases">
        <title>Insights of Desulfuromonas acetexigens electromicrobiology.</title>
        <authorList>
            <person name="Katuri K."/>
            <person name="Sapireddy V."/>
            <person name="Shaw D.R."/>
            <person name="Saikaly P."/>
        </authorList>
    </citation>
    <scope>NUCLEOTIDE SEQUENCE [LARGE SCALE GENOMIC DNA]</scope>
    <source>
        <strain evidence="1 2">2873</strain>
    </source>
</reference>
<dbReference type="InterPro" id="IPR001387">
    <property type="entry name" value="Cro/C1-type_HTH"/>
</dbReference>
<dbReference type="InterPro" id="IPR010982">
    <property type="entry name" value="Lambda_DNA-bd_dom_sf"/>
</dbReference>
<dbReference type="Proteomes" id="UP000317155">
    <property type="component" value="Unassembled WGS sequence"/>
</dbReference>
<comment type="caution">
    <text evidence="1">The sequence shown here is derived from an EMBL/GenBank/DDBJ whole genome shotgun (WGS) entry which is preliminary data.</text>
</comment>
<dbReference type="Gene3D" id="1.10.260.40">
    <property type="entry name" value="lambda repressor-like DNA-binding domains"/>
    <property type="match status" value="1"/>
</dbReference>
<dbReference type="CDD" id="cd00093">
    <property type="entry name" value="HTH_XRE"/>
    <property type="match status" value="1"/>
</dbReference>
<name>A0A550JAI9_9BACT</name>
<organism evidence="1 2">
    <name type="scientific">Trichloromonas acetexigens</name>
    <dbReference type="NCBI Taxonomy" id="38815"/>
    <lineage>
        <taxon>Bacteria</taxon>
        <taxon>Pseudomonadati</taxon>
        <taxon>Thermodesulfobacteriota</taxon>
        <taxon>Desulfuromonadia</taxon>
        <taxon>Desulfuromonadales</taxon>
        <taxon>Trichloromonadaceae</taxon>
        <taxon>Trichloromonas</taxon>
    </lineage>
</organism>
<dbReference type="OrthoDB" id="9810578at2"/>
<keyword evidence="2" id="KW-1185">Reference proteome</keyword>
<dbReference type="EMBL" id="VJVV01000008">
    <property type="protein sequence ID" value="TRO80268.1"/>
    <property type="molecule type" value="Genomic_DNA"/>
</dbReference>
<sequence>MPKTIKPMPTPEQSGPLDAETLGKFIRARRTQSGLGIHEAAAFCGVAVDTLTKIETARGDVKLSSILTVCRMLGIRLMVEPWEG</sequence>
<dbReference type="SUPFAM" id="SSF47413">
    <property type="entry name" value="lambda repressor-like DNA-binding domains"/>
    <property type="match status" value="1"/>
</dbReference>
<evidence type="ECO:0000313" key="1">
    <source>
        <dbReference type="EMBL" id="TRO80268.1"/>
    </source>
</evidence>